<evidence type="ECO:0000313" key="3">
    <source>
        <dbReference type="Proteomes" id="UP000051324"/>
    </source>
</evidence>
<proteinExistence type="predicted"/>
<sequence>MKKRLLLALLVGLGLFFSSQPVKATEFVSQSTPTLFIHGWGSSYHAEEKMVQAAKKAGVTKTVVIANVDIYGQVTLKGTWDKNAKNPIVEVNFENNKNVNAVMESQYIKTVVQTLQAKYNFKKINFVGHSMGNSAILYYLRDNANDSSLPKLNKEVALAAFPNGLVDEMPSDVTLDQDGKPSVTAGDFNNFLVLRETYPKGAKVLNIYGDVLDGTESDGYVPVKSAKTLRYLVSPRVSSYQEKEITGKMGQHSKLHNNKTVNKLLIKFLWGK</sequence>
<evidence type="ECO:0000313" key="2">
    <source>
        <dbReference type="EMBL" id="KRL84525.1"/>
    </source>
</evidence>
<comment type="caution">
    <text evidence="2">The sequence shown here is derived from an EMBL/GenBank/DDBJ whole genome shotgun (WGS) entry which is preliminary data.</text>
</comment>
<gene>
    <name evidence="2" type="ORF">FC32_GL000545</name>
</gene>
<dbReference type="OrthoDB" id="503948at2"/>
<dbReference type="AlphaFoldDB" id="A0A0R1TTB3"/>
<dbReference type="Gene3D" id="3.40.50.1820">
    <property type="entry name" value="alpha/beta hydrolase"/>
    <property type="match status" value="1"/>
</dbReference>
<dbReference type="RefSeq" id="WP_025087874.1">
    <property type="nucleotide sequence ID" value="NZ_AZFT01000050.1"/>
</dbReference>
<dbReference type="SUPFAM" id="SSF53474">
    <property type="entry name" value="alpha/beta-Hydrolases"/>
    <property type="match status" value="1"/>
</dbReference>
<dbReference type="InterPro" id="IPR029058">
    <property type="entry name" value="AB_hydrolase_fold"/>
</dbReference>
<keyword evidence="2" id="KW-0378">Hydrolase</keyword>
<organism evidence="2 3">
    <name type="scientific">Ligilactobacillus apodemi DSM 16634 = JCM 16172</name>
    <dbReference type="NCBI Taxonomy" id="1423724"/>
    <lineage>
        <taxon>Bacteria</taxon>
        <taxon>Bacillati</taxon>
        <taxon>Bacillota</taxon>
        <taxon>Bacilli</taxon>
        <taxon>Lactobacillales</taxon>
        <taxon>Lactobacillaceae</taxon>
        <taxon>Ligilactobacillus</taxon>
    </lineage>
</organism>
<name>A0A0R1TTB3_9LACO</name>
<reference evidence="2 3" key="1">
    <citation type="journal article" date="2015" name="Genome Announc.">
        <title>Expanding the biotechnology potential of lactobacilli through comparative genomics of 213 strains and associated genera.</title>
        <authorList>
            <person name="Sun Z."/>
            <person name="Harris H.M."/>
            <person name="McCann A."/>
            <person name="Guo C."/>
            <person name="Argimon S."/>
            <person name="Zhang W."/>
            <person name="Yang X."/>
            <person name="Jeffery I.B."/>
            <person name="Cooney J.C."/>
            <person name="Kagawa T.F."/>
            <person name="Liu W."/>
            <person name="Song Y."/>
            <person name="Salvetti E."/>
            <person name="Wrobel A."/>
            <person name="Rasinkangas P."/>
            <person name="Parkhill J."/>
            <person name="Rea M.C."/>
            <person name="O'Sullivan O."/>
            <person name="Ritari J."/>
            <person name="Douillard F.P."/>
            <person name="Paul Ross R."/>
            <person name="Yang R."/>
            <person name="Briner A.E."/>
            <person name="Felis G.E."/>
            <person name="de Vos W.M."/>
            <person name="Barrangou R."/>
            <person name="Klaenhammer T.R."/>
            <person name="Caufield P.W."/>
            <person name="Cui Y."/>
            <person name="Zhang H."/>
            <person name="O'Toole P.W."/>
        </authorList>
    </citation>
    <scope>NUCLEOTIDE SEQUENCE [LARGE SCALE GENOMIC DNA]</scope>
    <source>
        <strain evidence="2 3">DSM 16634</strain>
    </source>
</reference>
<dbReference type="InterPro" id="IPR010315">
    <property type="entry name" value="DUF915_hydro-like"/>
</dbReference>
<feature type="signal peptide" evidence="1">
    <location>
        <begin position="1"/>
        <end position="24"/>
    </location>
</feature>
<dbReference type="GO" id="GO:0016787">
    <property type="term" value="F:hydrolase activity"/>
    <property type="evidence" value="ECO:0007669"/>
    <property type="project" value="UniProtKB-KW"/>
</dbReference>
<evidence type="ECO:0000256" key="1">
    <source>
        <dbReference type="SAM" id="SignalP"/>
    </source>
</evidence>
<dbReference type="EMBL" id="AZFT01000050">
    <property type="protein sequence ID" value="KRL84525.1"/>
    <property type="molecule type" value="Genomic_DNA"/>
</dbReference>
<dbReference type="PATRIC" id="fig|1423724.4.peg.578"/>
<accession>A0A0R1TTB3</accession>
<dbReference type="STRING" id="1423724.FC32_GL000545"/>
<protein>
    <submittedName>
        <fullName evidence="2">Cell surface hydrolase</fullName>
    </submittedName>
</protein>
<feature type="chain" id="PRO_5006411327" evidence="1">
    <location>
        <begin position="25"/>
        <end position="272"/>
    </location>
</feature>
<keyword evidence="1" id="KW-0732">Signal</keyword>
<dbReference type="eggNOG" id="COG4814">
    <property type="taxonomic scope" value="Bacteria"/>
</dbReference>
<keyword evidence="3" id="KW-1185">Reference proteome</keyword>
<dbReference type="Proteomes" id="UP000051324">
    <property type="component" value="Unassembled WGS sequence"/>
</dbReference>
<dbReference type="Pfam" id="PF06028">
    <property type="entry name" value="DUF915"/>
    <property type="match status" value="1"/>
</dbReference>